<dbReference type="GeneID" id="6341395"/>
<evidence type="ECO:0000256" key="6">
    <source>
        <dbReference type="SAM" id="Phobius"/>
    </source>
</evidence>
<feature type="compositionally biased region" description="Low complexity" evidence="5">
    <location>
        <begin position="126"/>
        <end position="148"/>
    </location>
</feature>
<accession>A0A2W1DBA9</accession>
<feature type="region of interest" description="Disordered" evidence="5">
    <location>
        <begin position="122"/>
        <end position="148"/>
    </location>
</feature>
<feature type="region of interest" description="Disordered" evidence="5">
    <location>
        <begin position="234"/>
        <end position="257"/>
    </location>
</feature>
<dbReference type="OrthoDB" id="4157427at2759"/>
<protein>
    <submittedName>
        <fullName evidence="8">Uncharacterized protein</fullName>
    </submittedName>
</protein>
<dbReference type="RefSeq" id="XP_001933503.1">
    <property type="nucleotide sequence ID" value="XM_001933468.2"/>
</dbReference>
<sequence>MVELGFRVSMAFSLIFATAILHRVSGSTIATFTDDQCKNSFQSIQAENGYPNGTCLRLADNGKFGSFQVVGLDSGCSATIYGTDAEEFVPCSSTALQFAQLATCYNSSWVYYSIDACTPPQSSSISGNPTRPTSNPSTSSSTANTPSKNHTGAIVGGVVGGVGGLALIGLALFFVHRHRRNKKKALEQPPTVPQPPEAPGNNINELPPQDIKPEIYTAEAKPQEMGRNSVFVPREEPPAELEGNNAPVLHELEKRGV</sequence>
<feature type="chain" id="PRO_5043859414" evidence="7">
    <location>
        <begin position="27"/>
        <end position="257"/>
    </location>
</feature>
<evidence type="ECO:0000256" key="1">
    <source>
        <dbReference type="ARBA" id="ARBA00004167"/>
    </source>
</evidence>
<keyword evidence="2 6" id="KW-0812">Transmembrane</keyword>
<dbReference type="PANTHER" id="PTHR15549">
    <property type="entry name" value="PAIRED IMMUNOGLOBULIN-LIKE TYPE 2 RECEPTOR"/>
    <property type="match status" value="1"/>
</dbReference>
<dbReference type="AlphaFoldDB" id="A0A2W1DBA9"/>
<dbReference type="Proteomes" id="UP000245464">
    <property type="component" value="Chromosome 2"/>
</dbReference>
<dbReference type="OMA" id="EEFVPCS"/>
<proteinExistence type="predicted"/>
<keyword evidence="3 6" id="KW-1133">Transmembrane helix</keyword>
<dbReference type="InterPro" id="IPR051694">
    <property type="entry name" value="Immunoregulatory_rcpt-like"/>
</dbReference>
<evidence type="ECO:0000256" key="3">
    <source>
        <dbReference type="ARBA" id="ARBA00022989"/>
    </source>
</evidence>
<keyword evidence="7" id="KW-0732">Signal</keyword>
<feature type="signal peptide" evidence="7">
    <location>
        <begin position="1"/>
        <end position="26"/>
    </location>
</feature>
<dbReference type="PANTHER" id="PTHR15549:SF26">
    <property type="entry name" value="AXIAL BUDDING PATTERN PROTEIN 2-RELATED"/>
    <property type="match status" value="1"/>
</dbReference>
<evidence type="ECO:0000313" key="9">
    <source>
        <dbReference type="Proteomes" id="UP000245464"/>
    </source>
</evidence>
<organism evidence="8 9">
    <name type="scientific">Pyrenophora tritici-repentis</name>
    <dbReference type="NCBI Taxonomy" id="45151"/>
    <lineage>
        <taxon>Eukaryota</taxon>
        <taxon>Fungi</taxon>
        <taxon>Dikarya</taxon>
        <taxon>Ascomycota</taxon>
        <taxon>Pezizomycotina</taxon>
        <taxon>Dothideomycetes</taxon>
        <taxon>Pleosporomycetidae</taxon>
        <taxon>Pleosporales</taxon>
        <taxon>Pleosporineae</taxon>
        <taxon>Pleosporaceae</taxon>
        <taxon>Pyrenophora</taxon>
    </lineage>
</organism>
<reference evidence="8 9" key="1">
    <citation type="journal article" date="2018" name="BMC Genomics">
        <title>Comparative genomics of the wheat fungal pathogen Pyrenophora tritici-repentis reveals chromosomal variations and genome plasticity.</title>
        <authorList>
            <person name="Moolhuijzen P."/>
            <person name="See P.T."/>
            <person name="Hane J.K."/>
            <person name="Shi G."/>
            <person name="Liu Z."/>
            <person name="Oliver R.P."/>
            <person name="Moffat C.S."/>
        </authorList>
    </citation>
    <scope>NUCLEOTIDE SEQUENCE [LARGE SCALE GENOMIC DNA]</scope>
    <source>
        <strain evidence="8">M4</strain>
    </source>
</reference>
<feature type="region of interest" description="Disordered" evidence="5">
    <location>
        <begin position="183"/>
        <end position="209"/>
    </location>
</feature>
<comment type="subcellular location">
    <subcellularLocation>
        <location evidence="1">Membrane</location>
        <topology evidence="1">Single-pass membrane protein</topology>
    </subcellularLocation>
</comment>
<evidence type="ECO:0000256" key="2">
    <source>
        <dbReference type="ARBA" id="ARBA00022692"/>
    </source>
</evidence>
<name>A0A2W1DBA9_9PLEO</name>
<evidence type="ECO:0000313" key="8">
    <source>
        <dbReference type="EMBL" id="KAF7575171.1"/>
    </source>
</evidence>
<dbReference type="GO" id="GO:0016020">
    <property type="term" value="C:membrane"/>
    <property type="evidence" value="ECO:0007669"/>
    <property type="project" value="UniProtKB-SubCell"/>
</dbReference>
<keyword evidence="4 6" id="KW-0472">Membrane</keyword>
<comment type="caution">
    <text evidence="8">The sequence shown here is derived from an EMBL/GenBank/DDBJ whole genome shotgun (WGS) entry which is preliminary data.</text>
</comment>
<dbReference type="GO" id="GO:0071944">
    <property type="term" value="C:cell periphery"/>
    <property type="evidence" value="ECO:0007669"/>
    <property type="project" value="UniProtKB-ARBA"/>
</dbReference>
<evidence type="ECO:0000256" key="5">
    <source>
        <dbReference type="SAM" id="MobiDB-lite"/>
    </source>
</evidence>
<dbReference type="KEGG" id="ptrr:6341395"/>
<dbReference type="EMBL" id="NQIK02000002">
    <property type="protein sequence ID" value="KAF7575171.1"/>
    <property type="molecule type" value="Genomic_DNA"/>
</dbReference>
<evidence type="ECO:0000256" key="4">
    <source>
        <dbReference type="ARBA" id="ARBA00023136"/>
    </source>
</evidence>
<evidence type="ECO:0000256" key="7">
    <source>
        <dbReference type="SAM" id="SignalP"/>
    </source>
</evidence>
<feature type="transmembrane region" description="Helical" evidence="6">
    <location>
        <begin position="153"/>
        <end position="175"/>
    </location>
</feature>
<gene>
    <name evidence="8" type="ORF">PtrM4_067950</name>
</gene>